<feature type="transmembrane region" description="Helical" evidence="6">
    <location>
        <begin position="261"/>
        <end position="279"/>
    </location>
</feature>
<evidence type="ECO:0000256" key="6">
    <source>
        <dbReference type="SAM" id="Phobius"/>
    </source>
</evidence>
<protein>
    <recommendedName>
        <fullName evidence="2">histidine kinase</fullName>
        <ecNumber evidence="2">2.7.13.3</ecNumber>
    </recommendedName>
</protein>
<feature type="transmembrane region" description="Helical" evidence="6">
    <location>
        <begin position="33"/>
        <end position="52"/>
    </location>
</feature>
<dbReference type="SUPFAM" id="SSF55874">
    <property type="entry name" value="ATPase domain of HSP90 chaperone/DNA topoisomerase II/histidine kinase"/>
    <property type="match status" value="1"/>
</dbReference>
<feature type="transmembrane region" description="Helical" evidence="6">
    <location>
        <begin position="237"/>
        <end position="255"/>
    </location>
</feature>
<dbReference type="InterPro" id="IPR036097">
    <property type="entry name" value="HisK_dim/P_sf"/>
</dbReference>
<keyword evidence="6" id="KW-0812">Transmembrane</keyword>
<dbReference type="Pfam" id="PF02518">
    <property type="entry name" value="HATPase_c"/>
    <property type="match status" value="1"/>
</dbReference>
<proteinExistence type="predicted"/>
<comment type="caution">
    <text evidence="8">The sequence shown here is derived from an EMBL/GenBank/DDBJ whole genome shotgun (WGS) entry which is preliminary data.</text>
</comment>
<dbReference type="PRINTS" id="PR00344">
    <property type="entry name" value="BCTRLSENSOR"/>
</dbReference>
<dbReference type="GO" id="GO:0009927">
    <property type="term" value="F:histidine phosphotransfer kinase activity"/>
    <property type="evidence" value="ECO:0007669"/>
    <property type="project" value="TreeGrafter"/>
</dbReference>
<dbReference type="SUPFAM" id="SSF47384">
    <property type="entry name" value="Homodimeric domain of signal transducing histidine kinase"/>
    <property type="match status" value="1"/>
</dbReference>
<evidence type="ECO:0000256" key="4">
    <source>
        <dbReference type="ARBA" id="ARBA00022679"/>
    </source>
</evidence>
<dbReference type="Gene3D" id="3.30.565.10">
    <property type="entry name" value="Histidine kinase-like ATPase, C-terminal domain"/>
    <property type="match status" value="1"/>
</dbReference>
<dbReference type="InterPro" id="IPR003594">
    <property type="entry name" value="HATPase_dom"/>
</dbReference>
<comment type="catalytic activity">
    <reaction evidence="1">
        <text>ATP + protein L-histidine = ADP + protein N-phospho-L-histidine.</text>
        <dbReference type="EC" id="2.7.13.3"/>
    </reaction>
</comment>
<dbReference type="GO" id="GO:0005886">
    <property type="term" value="C:plasma membrane"/>
    <property type="evidence" value="ECO:0007669"/>
    <property type="project" value="TreeGrafter"/>
</dbReference>
<accession>A0A2H0KQM6</accession>
<dbReference type="Proteomes" id="UP000231550">
    <property type="component" value="Unassembled WGS sequence"/>
</dbReference>
<dbReference type="EMBL" id="PCVN01000051">
    <property type="protein sequence ID" value="PIQ74453.1"/>
    <property type="molecule type" value="Genomic_DNA"/>
</dbReference>
<dbReference type="SMART" id="SM00387">
    <property type="entry name" value="HATPase_c"/>
    <property type="match status" value="1"/>
</dbReference>
<feature type="transmembrane region" description="Helical" evidence="6">
    <location>
        <begin position="101"/>
        <end position="124"/>
    </location>
</feature>
<evidence type="ECO:0000256" key="3">
    <source>
        <dbReference type="ARBA" id="ARBA00022553"/>
    </source>
</evidence>
<keyword evidence="4" id="KW-0808">Transferase</keyword>
<dbReference type="Pfam" id="PF00512">
    <property type="entry name" value="HisKA"/>
    <property type="match status" value="1"/>
</dbReference>
<feature type="transmembrane region" description="Helical" evidence="6">
    <location>
        <begin position="205"/>
        <end position="225"/>
    </location>
</feature>
<reference evidence="8 9" key="1">
    <citation type="submission" date="2017-09" db="EMBL/GenBank/DDBJ databases">
        <title>Depth-based differentiation of microbial function through sediment-hosted aquifers and enrichment of novel symbionts in the deep terrestrial subsurface.</title>
        <authorList>
            <person name="Probst A.J."/>
            <person name="Ladd B."/>
            <person name="Jarett J.K."/>
            <person name="Geller-Mcgrath D.E."/>
            <person name="Sieber C.M."/>
            <person name="Emerson J.B."/>
            <person name="Anantharaman K."/>
            <person name="Thomas B.C."/>
            <person name="Malmstrom R."/>
            <person name="Stieglmeier M."/>
            <person name="Klingl A."/>
            <person name="Woyke T."/>
            <person name="Ryan C.M."/>
            <person name="Banfield J.F."/>
        </authorList>
    </citation>
    <scope>NUCLEOTIDE SEQUENCE [LARGE SCALE GENOMIC DNA]</scope>
    <source>
        <strain evidence="8">CG11_big_fil_rev_8_21_14_0_20_44_10</strain>
    </source>
</reference>
<organism evidence="8 9">
    <name type="scientific">Candidatus Portnoybacteria bacterium CG11_big_fil_rev_8_21_14_0_20_44_10</name>
    <dbReference type="NCBI Taxonomy" id="1974818"/>
    <lineage>
        <taxon>Bacteria</taxon>
        <taxon>Candidatus Portnoyibacteriota</taxon>
    </lineage>
</organism>
<feature type="transmembrane region" description="Helical" evidence="6">
    <location>
        <begin position="6"/>
        <end position="26"/>
    </location>
</feature>
<dbReference type="AlphaFoldDB" id="A0A2H0KQM6"/>
<dbReference type="PANTHER" id="PTHR43047">
    <property type="entry name" value="TWO-COMPONENT HISTIDINE PROTEIN KINASE"/>
    <property type="match status" value="1"/>
</dbReference>
<feature type="domain" description="Histidine kinase" evidence="7">
    <location>
        <begin position="305"/>
        <end position="526"/>
    </location>
</feature>
<keyword evidence="6" id="KW-1133">Transmembrane helix</keyword>
<dbReference type="InterPro" id="IPR036890">
    <property type="entry name" value="HATPase_C_sf"/>
</dbReference>
<dbReference type="CDD" id="cd00082">
    <property type="entry name" value="HisKA"/>
    <property type="match status" value="1"/>
</dbReference>
<dbReference type="InterPro" id="IPR005467">
    <property type="entry name" value="His_kinase_dom"/>
</dbReference>
<dbReference type="InterPro" id="IPR003661">
    <property type="entry name" value="HisK_dim/P_dom"/>
</dbReference>
<dbReference type="EC" id="2.7.13.3" evidence="2"/>
<dbReference type="FunFam" id="3.30.565.10:FF:000006">
    <property type="entry name" value="Sensor histidine kinase WalK"/>
    <property type="match status" value="1"/>
</dbReference>
<dbReference type="PANTHER" id="PTHR43047:SF72">
    <property type="entry name" value="OSMOSENSING HISTIDINE PROTEIN KINASE SLN1"/>
    <property type="match status" value="1"/>
</dbReference>
<feature type="transmembrane region" description="Helical" evidence="6">
    <location>
        <begin position="144"/>
        <end position="165"/>
    </location>
</feature>
<sequence length="530" mass="59622">MYFSIINLFMGISFFAAGIVAVFLVFKSRYVDGKLLGCAGFATAFWILVSIIYRNIGIADKDLLLLVARMQYAAGATLMTLYLFFVYAFTHSEKSGRQKKLFAMIWGAPLLLFSALTIFTNTMIKDVEVIQGARLMVFGSPYPFYILYMIVLAVAGYYYLIGKLWSVTDKIERVQLIYIFIGSTITLVISFVVDIVLPIFQIQPFLWFGPVSAVFFVIFASYAILRHHLFEVRVITTELLVFAILITVFIQIFLANGFQEAFLSVLLFLAVGLFSIFLLRSVYVEIEQREKIEGLARRLSDAISFAAHELRAPVTKFRGYVSMLLDGDYGELQPEVKKCLEVCFGAAAEMNGNIETFLNLNKLEAGKLEMREQRIELQEIVADCLEDFNPKVKEKNIVLVFQKKDGLPEVLADKLQIRHVINNLVSNAIKYTPESGIITVQLDGDKRNGLIFTIEDTGIGIPHDVLPRLFSRYERGGEMAKSISEGSGIGLFLAKEIVEMHQGRIWAESKGNGKGSRFSFSLPLKDGRAV</sequence>
<dbReference type="SMART" id="SM00388">
    <property type="entry name" value="HisKA"/>
    <property type="match status" value="1"/>
</dbReference>
<dbReference type="Pfam" id="PF16927">
    <property type="entry name" value="HisKA_7TM"/>
    <property type="match status" value="1"/>
</dbReference>
<dbReference type="InterPro" id="IPR031621">
    <property type="entry name" value="HisKA_7TM"/>
</dbReference>
<evidence type="ECO:0000259" key="7">
    <source>
        <dbReference type="PROSITE" id="PS50109"/>
    </source>
</evidence>
<evidence type="ECO:0000313" key="8">
    <source>
        <dbReference type="EMBL" id="PIQ74453.1"/>
    </source>
</evidence>
<keyword evidence="5" id="KW-0418">Kinase</keyword>
<name>A0A2H0KQM6_9BACT</name>
<keyword evidence="3" id="KW-0597">Phosphoprotein</keyword>
<evidence type="ECO:0000256" key="1">
    <source>
        <dbReference type="ARBA" id="ARBA00000085"/>
    </source>
</evidence>
<dbReference type="PROSITE" id="PS50109">
    <property type="entry name" value="HIS_KIN"/>
    <property type="match status" value="1"/>
</dbReference>
<evidence type="ECO:0000256" key="5">
    <source>
        <dbReference type="ARBA" id="ARBA00022777"/>
    </source>
</evidence>
<evidence type="ECO:0000256" key="2">
    <source>
        <dbReference type="ARBA" id="ARBA00012438"/>
    </source>
</evidence>
<dbReference type="InterPro" id="IPR004358">
    <property type="entry name" value="Sig_transdc_His_kin-like_C"/>
</dbReference>
<feature type="transmembrane region" description="Helical" evidence="6">
    <location>
        <begin position="177"/>
        <end position="199"/>
    </location>
</feature>
<gene>
    <name evidence="8" type="ORF">COV85_02080</name>
</gene>
<dbReference type="Gene3D" id="1.10.287.130">
    <property type="match status" value="1"/>
</dbReference>
<evidence type="ECO:0000313" key="9">
    <source>
        <dbReference type="Proteomes" id="UP000231550"/>
    </source>
</evidence>
<dbReference type="GO" id="GO:0000155">
    <property type="term" value="F:phosphorelay sensor kinase activity"/>
    <property type="evidence" value="ECO:0007669"/>
    <property type="project" value="InterPro"/>
</dbReference>
<keyword evidence="6" id="KW-0472">Membrane</keyword>
<feature type="transmembrane region" description="Helical" evidence="6">
    <location>
        <begin position="72"/>
        <end position="89"/>
    </location>
</feature>